<proteinExistence type="predicted"/>
<sequence length="138" mass="15649">MDFGSTWSRIDVEILEATCTTMDGAVPTTSSSPLLGVLRLKGRAYRLQREGGREDEPCAWAQADYVMTQEEASTITSVFLLFWGDMLDQPTFLVLRPASADSQKFERLGIIRFSKGDRERNWEKILAHCRMEDNIVVV</sequence>
<keyword evidence="2" id="KW-1185">Reference proteome</keyword>
<dbReference type="EMBL" id="JAPESX010000810">
    <property type="protein sequence ID" value="KAJ8119611.1"/>
    <property type="molecule type" value="Genomic_DNA"/>
</dbReference>
<name>A0ACC2IWX1_9PEZI</name>
<dbReference type="Proteomes" id="UP001153334">
    <property type="component" value="Unassembled WGS sequence"/>
</dbReference>
<evidence type="ECO:0000313" key="1">
    <source>
        <dbReference type="EMBL" id="KAJ8119611.1"/>
    </source>
</evidence>
<comment type="caution">
    <text evidence="1">The sequence shown here is derived from an EMBL/GenBank/DDBJ whole genome shotgun (WGS) entry which is preliminary data.</text>
</comment>
<accession>A0ACC2IWX1</accession>
<evidence type="ECO:0000313" key="2">
    <source>
        <dbReference type="Proteomes" id="UP001153334"/>
    </source>
</evidence>
<gene>
    <name evidence="1" type="ORF">ONZ43_g3479</name>
</gene>
<protein>
    <submittedName>
        <fullName evidence="1">Uncharacterized protein</fullName>
    </submittedName>
</protein>
<reference evidence="1" key="1">
    <citation type="submission" date="2022-11" db="EMBL/GenBank/DDBJ databases">
        <title>Genome Sequence of Nemania bipapillata.</title>
        <authorList>
            <person name="Buettner E."/>
        </authorList>
    </citation>
    <scope>NUCLEOTIDE SEQUENCE</scope>
    <source>
        <strain evidence="1">CP14</strain>
    </source>
</reference>
<organism evidence="1 2">
    <name type="scientific">Nemania bipapillata</name>
    <dbReference type="NCBI Taxonomy" id="110536"/>
    <lineage>
        <taxon>Eukaryota</taxon>
        <taxon>Fungi</taxon>
        <taxon>Dikarya</taxon>
        <taxon>Ascomycota</taxon>
        <taxon>Pezizomycotina</taxon>
        <taxon>Sordariomycetes</taxon>
        <taxon>Xylariomycetidae</taxon>
        <taxon>Xylariales</taxon>
        <taxon>Xylariaceae</taxon>
        <taxon>Nemania</taxon>
    </lineage>
</organism>